<dbReference type="CDD" id="cd00267">
    <property type="entry name" value="ABC_ATPase"/>
    <property type="match status" value="1"/>
</dbReference>
<evidence type="ECO:0000259" key="1">
    <source>
        <dbReference type="Pfam" id="PF13304"/>
    </source>
</evidence>
<dbReference type="PIRSF" id="PIRSF029347">
    <property type="entry name" value="RecF"/>
    <property type="match status" value="1"/>
</dbReference>
<dbReference type="EMBL" id="CP032869">
    <property type="protein sequence ID" value="AYL97173.1"/>
    <property type="molecule type" value="Genomic_DNA"/>
</dbReference>
<dbReference type="InterPro" id="IPR027417">
    <property type="entry name" value="P-loop_NTPase"/>
</dbReference>
<dbReference type="KEGG" id="muh:HYN43_018490"/>
<dbReference type="PANTHER" id="PTHR43581:SF4">
    <property type="entry name" value="ATP_GTP PHOSPHATASE"/>
    <property type="match status" value="1"/>
</dbReference>
<organism evidence="2 3">
    <name type="scientific">Mucilaginibacter celer</name>
    <dbReference type="NCBI Taxonomy" id="2305508"/>
    <lineage>
        <taxon>Bacteria</taxon>
        <taxon>Pseudomonadati</taxon>
        <taxon>Bacteroidota</taxon>
        <taxon>Sphingobacteriia</taxon>
        <taxon>Sphingobacteriales</taxon>
        <taxon>Sphingobacteriaceae</taxon>
        <taxon>Mucilaginibacter</taxon>
    </lineage>
</organism>
<name>A0A494W098_9SPHI</name>
<keyword evidence="3" id="KW-1185">Reference proteome</keyword>
<dbReference type="AlphaFoldDB" id="A0A494W098"/>
<dbReference type="GO" id="GO:0005524">
    <property type="term" value="F:ATP binding"/>
    <property type="evidence" value="ECO:0007669"/>
    <property type="project" value="InterPro"/>
</dbReference>
<dbReference type="SUPFAM" id="SSF52540">
    <property type="entry name" value="P-loop containing nucleoside triphosphate hydrolases"/>
    <property type="match status" value="1"/>
</dbReference>
<dbReference type="Pfam" id="PF13304">
    <property type="entry name" value="AAA_21"/>
    <property type="match status" value="1"/>
</dbReference>
<protein>
    <recommendedName>
        <fullName evidence="1">ATPase AAA-type core domain-containing protein</fullName>
    </recommendedName>
</protein>
<dbReference type="Gene3D" id="3.40.50.300">
    <property type="entry name" value="P-loop containing nucleotide triphosphate hydrolases"/>
    <property type="match status" value="2"/>
</dbReference>
<evidence type="ECO:0000313" key="3">
    <source>
        <dbReference type="Proteomes" id="UP000270046"/>
    </source>
</evidence>
<dbReference type="OrthoDB" id="747555at2"/>
<evidence type="ECO:0000313" key="2">
    <source>
        <dbReference type="EMBL" id="AYL97173.1"/>
    </source>
</evidence>
<dbReference type="RefSeq" id="WP_119410750.1">
    <property type="nucleotide sequence ID" value="NZ_CP032869.1"/>
</dbReference>
<dbReference type="InterPro" id="IPR051396">
    <property type="entry name" value="Bact_Antivir_Def_Nuclease"/>
</dbReference>
<dbReference type="InterPro" id="IPR003959">
    <property type="entry name" value="ATPase_AAA_core"/>
</dbReference>
<dbReference type="PANTHER" id="PTHR43581">
    <property type="entry name" value="ATP/GTP PHOSPHATASE"/>
    <property type="match status" value="1"/>
</dbReference>
<proteinExistence type="predicted"/>
<dbReference type="Proteomes" id="UP000270046">
    <property type="component" value="Chromosome"/>
</dbReference>
<accession>A0A494W098</accession>
<feature type="domain" description="ATPase AAA-type core" evidence="1">
    <location>
        <begin position="35"/>
        <end position="346"/>
    </location>
</feature>
<dbReference type="GO" id="GO:0016887">
    <property type="term" value="F:ATP hydrolysis activity"/>
    <property type="evidence" value="ECO:0007669"/>
    <property type="project" value="InterPro"/>
</dbReference>
<gene>
    <name evidence="2" type="ORF">HYN43_018490</name>
</gene>
<sequence>MPTNTDERPRVYLNKVHLKGYKSIEDVTIDFQKGLNILIGKNGAGKSNLLEMINIASRTRQGSDDHFTYAELEFVSDDEQTFEIKLEKRLKSKILDPENIDDRVMFIEKFSINGNVVLEDSDSENYKKQFDFKGRPITYKGSLRGLFISLGYIPAYPLYIKYKIPDNLDCITKPSSLKINYKGASLGIGEYPKTAHFITEILAVIEDFISNQNYTDFKDISKDDILACLKVQDFIVYNLKLFTPIENIRFSDNINLYDGNKVVVIDNIKLEFNVNNNWLPWSQLSDGTKRLFHIITEITYTSGLVLLEEPELGVHPHQFHLLMNFLKEQSQHKQIIISTHAPKALDHLNLDELNNILLVNYDQKKGTQLRHLTIDEQTKAQEYAKEVGYVSDYWMYSDLEE</sequence>
<reference evidence="2 3" key="1">
    <citation type="submission" date="2018-10" db="EMBL/GenBank/DDBJ databases">
        <title>Genome sequencing of Mucilaginibacter sp. HYN0043.</title>
        <authorList>
            <person name="Kim M."/>
            <person name="Yi H."/>
        </authorList>
    </citation>
    <scope>NUCLEOTIDE SEQUENCE [LARGE SCALE GENOMIC DNA]</scope>
    <source>
        <strain evidence="2 3">HYN0043</strain>
    </source>
</reference>
<dbReference type="InterPro" id="IPR014555">
    <property type="entry name" value="RecF-like"/>
</dbReference>